<organism evidence="1">
    <name type="scientific">marine metagenome</name>
    <dbReference type="NCBI Taxonomy" id="408172"/>
    <lineage>
        <taxon>unclassified sequences</taxon>
        <taxon>metagenomes</taxon>
        <taxon>ecological metagenomes</taxon>
    </lineage>
</organism>
<protein>
    <submittedName>
        <fullName evidence="1">Uncharacterized protein</fullName>
    </submittedName>
</protein>
<name>A0A383EKU6_9ZZZZ</name>
<accession>A0A383EKU6</accession>
<sequence>MLYMWNSFFWGILRERLPVCVRTDGSVRSDLSIGIVPFLCVWVMDIWEFSEAFLA</sequence>
<gene>
    <name evidence="1" type="ORF">METZ01_LOCUS510396</name>
</gene>
<dbReference type="AlphaFoldDB" id="A0A383EKU6"/>
<reference evidence="1" key="1">
    <citation type="submission" date="2018-05" db="EMBL/GenBank/DDBJ databases">
        <authorList>
            <person name="Lanie J.A."/>
            <person name="Ng W.-L."/>
            <person name="Kazmierczak K.M."/>
            <person name="Andrzejewski T.M."/>
            <person name="Davidsen T.M."/>
            <person name="Wayne K.J."/>
            <person name="Tettelin H."/>
            <person name="Glass J.I."/>
            <person name="Rusch D."/>
            <person name="Podicherti R."/>
            <person name="Tsui H.-C.T."/>
            <person name="Winkler M.E."/>
        </authorList>
    </citation>
    <scope>NUCLEOTIDE SEQUENCE</scope>
</reference>
<evidence type="ECO:0000313" key="1">
    <source>
        <dbReference type="EMBL" id="SVE57542.1"/>
    </source>
</evidence>
<dbReference type="EMBL" id="UINC01226872">
    <property type="protein sequence ID" value="SVE57542.1"/>
    <property type="molecule type" value="Genomic_DNA"/>
</dbReference>
<proteinExistence type="predicted"/>